<proteinExistence type="predicted"/>
<feature type="chain" id="PRO_5046497975" description="DUF3299 domain-containing protein" evidence="2">
    <location>
        <begin position="23"/>
        <end position="204"/>
    </location>
</feature>
<gene>
    <name evidence="3" type="ORF">GCM10007938_00250</name>
</gene>
<feature type="region of interest" description="Disordered" evidence="1">
    <location>
        <begin position="26"/>
        <end position="60"/>
    </location>
</feature>
<reference evidence="4" key="1">
    <citation type="journal article" date="2019" name="Int. J. Syst. Evol. Microbiol.">
        <title>The Global Catalogue of Microorganisms (GCM) 10K type strain sequencing project: providing services to taxonomists for standard genome sequencing and annotation.</title>
        <authorList>
            <consortium name="The Broad Institute Genomics Platform"/>
            <consortium name="The Broad Institute Genome Sequencing Center for Infectious Disease"/>
            <person name="Wu L."/>
            <person name="Ma J."/>
        </authorList>
    </citation>
    <scope>NUCLEOTIDE SEQUENCE [LARGE SCALE GENOMIC DNA]</scope>
    <source>
        <strain evidence="4">NBRC 108723</strain>
    </source>
</reference>
<accession>A0ABQ6ETU1</accession>
<feature type="compositionally biased region" description="Polar residues" evidence="1">
    <location>
        <begin position="26"/>
        <end position="40"/>
    </location>
</feature>
<dbReference type="Proteomes" id="UP001157138">
    <property type="component" value="Unassembled WGS sequence"/>
</dbReference>
<feature type="signal peptide" evidence="2">
    <location>
        <begin position="1"/>
        <end position="22"/>
    </location>
</feature>
<evidence type="ECO:0000313" key="3">
    <source>
        <dbReference type="EMBL" id="GLT16249.1"/>
    </source>
</evidence>
<keyword evidence="2" id="KW-0732">Signal</keyword>
<sequence length="204" mass="22356">MKKILIILLVVANSLVTNLVSAKQDTVKTATQENITTSPKESAAKGEQASSTNTKKDTKENTSDILQLDWIDLIPKSERNQFNAQGMPITNHSGNAAKQSLQGKVRQELSGSMVKIPGFVIPLEGDANTVTEFLLVPYFGACIHVPPPPPNQIIYVKFPQGAPIQQLWDVIYVVGRLKTVSMSHDLAETGYMLEGTSIEEYDDD</sequence>
<comment type="caution">
    <text evidence="3">The sequence shown here is derived from an EMBL/GenBank/DDBJ whole genome shotgun (WGS) entry which is preliminary data.</text>
</comment>
<protein>
    <recommendedName>
        <fullName evidence="5">DUF3299 domain-containing protein</fullName>
    </recommendedName>
</protein>
<organism evidence="3 4">
    <name type="scientific">Vibrio zhanjiangensis</name>
    <dbReference type="NCBI Taxonomy" id="1046128"/>
    <lineage>
        <taxon>Bacteria</taxon>
        <taxon>Pseudomonadati</taxon>
        <taxon>Pseudomonadota</taxon>
        <taxon>Gammaproteobacteria</taxon>
        <taxon>Vibrionales</taxon>
        <taxon>Vibrionaceae</taxon>
        <taxon>Vibrio</taxon>
    </lineage>
</organism>
<evidence type="ECO:0000256" key="2">
    <source>
        <dbReference type="SAM" id="SignalP"/>
    </source>
</evidence>
<evidence type="ECO:0008006" key="5">
    <source>
        <dbReference type="Google" id="ProtNLM"/>
    </source>
</evidence>
<dbReference type="EMBL" id="BSPW01000001">
    <property type="protein sequence ID" value="GLT16249.1"/>
    <property type="molecule type" value="Genomic_DNA"/>
</dbReference>
<name>A0ABQ6ETU1_9VIBR</name>
<dbReference type="Pfam" id="PF11736">
    <property type="entry name" value="DUF3299"/>
    <property type="match status" value="1"/>
</dbReference>
<dbReference type="InterPro" id="IPR021727">
    <property type="entry name" value="DUF3299"/>
</dbReference>
<keyword evidence="4" id="KW-1185">Reference proteome</keyword>
<evidence type="ECO:0000256" key="1">
    <source>
        <dbReference type="SAM" id="MobiDB-lite"/>
    </source>
</evidence>
<evidence type="ECO:0000313" key="4">
    <source>
        <dbReference type="Proteomes" id="UP001157138"/>
    </source>
</evidence>
<dbReference type="Gene3D" id="2.40.50.870">
    <property type="entry name" value="Protein of unknown function (DUF3299)"/>
    <property type="match status" value="1"/>
</dbReference>